<evidence type="ECO:0000313" key="3">
    <source>
        <dbReference type="Proteomes" id="UP000188929"/>
    </source>
</evidence>
<dbReference type="EMBL" id="MOMC01000045">
    <property type="protein sequence ID" value="ONH27502.1"/>
    <property type="molecule type" value="Genomic_DNA"/>
</dbReference>
<reference evidence="3" key="1">
    <citation type="submission" date="2016-10" db="EMBL/GenBank/DDBJ databases">
        <title>Frankia sp. NRRL B-16386 Genome sequencing.</title>
        <authorList>
            <person name="Ghodhbane-Gtari F."/>
            <person name="Swanson E."/>
            <person name="Gueddou A."/>
            <person name="Hezbri K."/>
            <person name="Ktari K."/>
            <person name="Nouioui I."/>
            <person name="Morris K."/>
            <person name="Simpson S."/>
            <person name="Abebe-Akele F."/>
            <person name="Thomas K."/>
            <person name="Gtari M."/>
            <person name="Tisa L.S."/>
        </authorList>
    </citation>
    <scope>NUCLEOTIDE SEQUENCE [LARGE SCALE GENOMIC DNA]</scope>
    <source>
        <strain evidence="3">NRRL B-16386</strain>
    </source>
</reference>
<dbReference type="Proteomes" id="UP000188929">
    <property type="component" value="Unassembled WGS sequence"/>
</dbReference>
<name>A0A1V2I7I1_9ACTN</name>
<sequence length="76" mass="8162">MPNPERDLDFRNPDALAEAEEGRRSDESVTGADGGPIDEDAMRAADGLTTTPEEDAAYREHIERGAHQRGEGAPAV</sequence>
<feature type="region of interest" description="Disordered" evidence="1">
    <location>
        <begin position="1"/>
        <end position="76"/>
    </location>
</feature>
<feature type="compositionally biased region" description="Basic and acidic residues" evidence="1">
    <location>
        <begin position="56"/>
        <end position="70"/>
    </location>
</feature>
<dbReference type="STRING" id="1834516.BL253_21640"/>
<dbReference type="RefSeq" id="WP_076819012.1">
    <property type="nucleotide sequence ID" value="NZ_MOMC01000045.1"/>
</dbReference>
<dbReference type="AlphaFoldDB" id="A0A1V2I7I1"/>
<comment type="caution">
    <text evidence="2">The sequence shown here is derived from an EMBL/GenBank/DDBJ whole genome shotgun (WGS) entry which is preliminary data.</text>
</comment>
<accession>A0A1V2I7I1</accession>
<evidence type="ECO:0000313" key="2">
    <source>
        <dbReference type="EMBL" id="ONH27502.1"/>
    </source>
</evidence>
<organism evidence="2 3">
    <name type="scientific">Pseudofrankia asymbiotica</name>
    <dbReference type="NCBI Taxonomy" id="1834516"/>
    <lineage>
        <taxon>Bacteria</taxon>
        <taxon>Bacillati</taxon>
        <taxon>Actinomycetota</taxon>
        <taxon>Actinomycetes</taxon>
        <taxon>Frankiales</taxon>
        <taxon>Frankiaceae</taxon>
        <taxon>Pseudofrankia</taxon>
    </lineage>
</organism>
<evidence type="ECO:0000256" key="1">
    <source>
        <dbReference type="SAM" id="MobiDB-lite"/>
    </source>
</evidence>
<protein>
    <submittedName>
        <fullName evidence="2">Uncharacterized protein</fullName>
    </submittedName>
</protein>
<feature type="compositionally biased region" description="Basic and acidic residues" evidence="1">
    <location>
        <begin position="1"/>
        <end position="12"/>
    </location>
</feature>
<gene>
    <name evidence="2" type="ORF">BL253_21640</name>
</gene>
<proteinExistence type="predicted"/>
<keyword evidence="3" id="KW-1185">Reference proteome</keyword>
<dbReference type="OrthoDB" id="3215005at2"/>